<dbReference type="Proteomes" id="UP000235672">
    <property type="component" value="Unassembled WGS sequence"/>
</dbReference>
<accession>A0A2J6PMQ2</accession>
<protein>
    <recommendedName>
        <fullName evidence="4">Secreted protein</fullName>
    </recommendedName>
</protein>
<evidence type="ECO:0008006" key="4">
    <source>
        <dbReference type="Google" id="ProtNLM"/>
    </source>
</evidence>
<dbReference type="EMBL" id="KZ613514">
    <property type="protein sequence ID" value="PMD15293.1"/>
    <property type="molecule type" value="Genomic_DNA"/>
</dbReference>
<sequence>MDGTMWWTVVGVRPSTHPWGVLKLRLPLTLLLACCASVFTSIDSDSDVGVTCTVPCTFPFPFPSPCSFPARGSWLHHRLGGSLCFCVTLTSDSAPLCFTLPIAPPYRLVHSHAQVDLHKSICIAHNLYVKLLFARYRQISALAVVLARRALVRGDD</sequence>
<keyword evidence="1" id="KW-0732">Signal</keyword>
<evidence type="ECO:0000256" key="1">
    <source>
        <dbReference type="SAM" id="SignalP"/>
    </source>
</evidence>
<proteinExistence type="predicted"/>
<evidence type="ECO:0000313" key="3">
    <source>
        <dbReference type="Proteomes" id="UP000235672"/>
    </source>
</evidence>
<evidence type="ECO:0000313" key="2">
    <source>
        <dbReference type="EMBL" id="PMD15293.1"/>
    </source>
</evidence>
<organism evidence="2 3">
    <name type="scientific">Hyaloscypha hepaticicola</name>
    <dbReference type="NCBI Taxonomy" id="2082293"/>
    <lineage>
        <taxon>Eukaryota</taxon>
        <taxon>Fungi</taxon>
        <taxon>Dikarya</taxon>
        <taxon>Ascomycota</taxon>
        <taxon>Pezizomycotina</taxon>
        <taxon>Leotiomycetes</taxon>
        <taxon>Helotiales</taxon>
        <taxon>Hyaloscyphaceae</taxon>
        <taxon>Hyaloscypha</taxon>
    </lineage>
</organism>
<feature type="chain" id="PRO_5014354810" description="Secreted protein" evidence="1">
    <location>
        <begin position="45"/>
        <end position="156"/>
    </location>
</feature>
<reference evidence="2 3" key="1">
    <citation type="submission" date="2016-05" db="EMBL/GenBank/DDBJ databases">
        <title>A degradative enzymes factory behind the ericoid mycorrhizal symbiosis.</title>
        <authorList>
            <consortium name="DOE Joint Genome Institute"/>
            <person name="Martino E."/>
            <person name="Morin E."/>
            <person name="Grelet G."/>
            <person name="Kuo A."/>
            <person name="Kohler A."/>
            <person name="Daghino S."/>
            <person name="Barry K."/>
            <person name="Choi C."/>
            <person name="Cichocki N."/>
            <person name="Clum A."/>
            <person name="Copeland A."/>
            <person name="Hainaut M."/>
            <person name="Haridas S."/>
            <person name="Labutti K."/>
            <person name="Lindquist E."/>
            <person name="Lipzen A."/>
            <person name="Khouja H.-R."/>
            <person name="Murat C."/>
            <person name="Ohm R."/>
            <person name="Olson A."/>
            <person name="Spatafora J."/>
            <person name="Veneault-Fourrey C."/>
            <person name="Henrissat B."/>
            <person name="Grigoriev I."/>
            <person name="Martin F."/>
            <person name="Perotto S."/>
        </authorList>
    </citation>
    <scope>NUCLEOTIDE SEQUENCE [LARGE SCALE GENOMIC DNA]</scope>
    <source>
        <strain evidence="2 3">UAMH 7357</strain>
    </source>
</reference>
<dbReference type="AlphaFoldDB" id="A0A2J6PMQ2"/>
<keyword evidence="3" id="KW-1185">Reference proteome</keyword>
<feature type="signal peptide" evidence="1">
    <location>
        <begin position="1"/>
        <end position="44"/>
    </location>
</feature>
<name>A0A2J6PMQ2_9HELO</name>
<gene>
    <name evidence="2" type="ORF">NA56DRAFT_350285</name>
</gene>